<evidence type="ECO:0000313" key="1">
    <source>
        <dbReference type="EMBL" id="NEG69227.1"/>
    </source>
</evidence>
<dbReference type="Proteomes" id="UP000469292">
    <property type="component" value="Unassembled WGS sequence"/>
</dbReference>
<name>A0A6I5MY79_9BIFI</name>
<dbReference type="AlphaFoldDB" id="A0A6I5MY79"/>
<dbReference type="EMBL" id="VYSG01000001">
    <property type="protein sequence ID" value="NEG69227.1"/>
    <property type="molecule type" value="Genomic_DNA"/>
</dbReference>
<protein>
    <submittedName>
        <fullName evidence="1">Uncharacterized protein</fullName>
    </submittedName>
</protein>
<evidence type="ECO:0000313" key="2">
    <source>
        <dbReference type="Proteomes" id="UP000469292"/>
    </source>
</evidence>
<sequence>MLEKIKNCKYLDCAVSVAGATASLMGALANFKQGKKAAGWLDLGASAAFCVLAVLDKIRADRDADEDEADDEGDIWASQM</sequence>
<comment type="caution">
    <text evidence="1">The sequence shown here is derived from an EMBL/GenBank/DDBJ whole genome shotgun (WGS) entry which is preliminary data.</text>
</comment>
<accession>A0A6I5MY79</accession>
<keyword evidence="2" id="KW-1185">Reference proteome</keyword>
<organism evidence="1 2">
    <name type="scientific">Bifidobacterium choloepi</name>
    <dbReference type="NCBI Taxonomy" id="2614131"/>
    <lineage>
        <taxon>Bacteria</taxon>
        <taxon>Bacillati</taxon>
        <taxon>Actinomycetota</taxon>
        <taxon>Actinomycetes</taxon>
        <taxon>Bifidobacteriales</taxon>
        <taxon>Bifidobacteriaceae</taxon>
        <taxon>Bifidobacterium</taxon>
    </lineage>
</organism>
<dbReference type="RefSeq" id="WP_163226821.1">
    <property type="nucleotide sequence ID" value="NZ_VYSG01000001.1"/>
</dbReference>
<gene>
    <name evidence="1" type="ORF">F6S87_01005</name>
</gene>
<reference evidence="1 2" key="1">
    <citation type="submission" date="2019-09" db="EMBL/GenBank/DDBJ databases">
        <title>Phylogenetic characterization of a novel taxon of the genus Bifidobacterium: Bifidobacterium choloepi sp. nov.</title>
        <authorList>
            <person name="Modesto M."/>
            <person name="Satti M."/>
        </authorList>
    </citation>
    <scope>NUCLEOTIDE SEQUENCE [LARGE SCALE GENOMIC DNA]</scope>
    <source>
        <strain evidence="1 2">BRDM6</strain>
    </source>
</reference>
<proteinExistence type="predicted"/>